<dbReference type="EMBL" id="CP119897">
    <property type="protein sequence ID" value="WFD28325.1"/>
    <property type="molecule type" value="Genomic_DNA"/>
</dbReference>
<dbReference type="PANTHER" id="PTHR11932">
    <property type="entry name" value="CULLIN"/>
    <property type="match status" value="1"/>
</dbReference>
<dbReference type="Pfam" id="PF00888">
    <property type="entry name" value="Cullin"/>
    <property type="match status" value="1"/>
</dbReference>
<dbReference type="SUPFAM" id="SSF75632">
    <property type="entry name" value="Cullin homology domain"/>
    <property type="match status" value="1"/>
</dbReference>
<dbReference type="InterPro" id="IPR036390">
    <property type="entry name" value="WH_DNA-bd_sf"/>
</dbReference>
<accession>A0AAF0EPL3</accession>
<evidence type="ECO:0000313" key="6">
    <source>
        <dbReference type="Proteomes" id="UP001213623"/>
    </source>
</evidence>
<reference evidence="5" key="1">
    <citation type="submission" date="2023-03" db="EMBL/GenBank/DDBJ databases">
        <title>Mating type loci evolution in Malassezia.</title>
        <authorList>
            <person name="Coelho M.A."/>
        </authorList>
    </citation>
    <scope>NUCLEOTIDE SEQUENCE</scope>
    <source>
        <strain evidence="5">CBS 9557</strain>
    </source>
</reference>
<dbReference type="GO" id="GO:0031625">
    <property type="term" value="F:ubiquitin protein ligase binding"/>
    <property type="evidence" value="ECO:0007669"/>
    <property type="project" value="InterPro"/>
</dbReference>
<dbReference type="Gene3D" id="1.10.10.10">
    <property type="entry name" value="Winged helix-like DNA-binding domain superfamily/Winged helix DNA-binding domain"/>
    <property type="match status" value="1"/>
</dbReference>
<dbReference type="SUPFAM" id="SSF74788">
    <property type="entry name" value="Cullin repeat-like"/>
    <property type="match status" value="1"/>
</dbReference>
<dbReference type="InterPro" id="IPR059120">
    <property type="entry name" value="Cullin-like_AB"/>
</dbReference>
<dbReference type="InterPro" id="IPR045093">
    <property type="entry name" value="Cullin"/>
</dbReference>
<dbReference type="InterPro" id="IPR016158">
    <property type="entry name" value="Cullin_homology"/>
</dbReference>
<dbReference type="Gene3D" id="1.20.1310.10">
    <property type="entry name" value="Cullin Repeats"/>
    <property type="match status" value="2"/>
</dbReference>
<dbReference type="Gene3D" id="3.30.230.130">
    <property type="entry name" value="Cullin, Chain C, Domain 2"/>
    <property type="match status" value="1"/>
</dbReference>
<sequence length="645" mass="72627">MQPSATIIEVSTHVYDHVVQCVRAQLEDAADAPPTPLSAWLQGWIERWNDVVSRVRTIHMLFYPLFTAIEPQRAWDVHALCGKSGRAVLRPALRQAQLRDALEALIRGVREHTIDASLLEQAMHTAAELAWDVRVFYESAVPLYQAMGAAFASDTHMDARAKHIERLLQAVRDERMWSSWVPGHERCSSEVVVTHAVQPYLAQWVQTVPWLCTHAPLTLTALYDLCKEAGTMDPLRQAVREHVQQQVAHEMQAEPSNGLLPRLMEAQTSWHALCTTYLRDSAELHHAVQDALESVVNGRNYRVVERLVAWLDRCLRTPSEDILSSLQPAIALFRCLYDKDVFQRLYQRRLAQRLLQEQAACPEAEEAMLRWLQQECGPDYTHRLDTMWHDVQASETSDAWARTAPADAPIPITVRLLTQAHWPEVPPTASMPVPDAVRQEAARFEAWYREQNSNRSLRWQHALDTAVLHADLGRAGIKELHVSAAQAAVLLQMQGAPRSYADLQEATGLAPDVLHSTLHSLTHGAPSLCVLQRFSTNDGLDLYAVNEALENDQPCLVLWQQDEEEYQGPEEAAHVALDRDVVLQAAVMRVLKVTSPLALPALAAAVQECVRSRFVPSADELQGALDRLCDKDAIERSHDLYHYVP</sequence>
<dbReference type="GO" id="GO:0006511">
    <property type="term" value="P:ubiquitin-dependent protein catabolic process"/>
    <property type="evidence" value="ECO:0007669"/>
    <property type="project" value="InterPro"/>
</dbReference>
<dbReference type="InterPro" id="IPR001373">
    <property type="entry name" value="Cullin_N"/>
</dbReference>
<dbReference type="AlphaFoldDB" id="A0AAF0EPL3"/>
<dbReference type="SMART" id="SM00884">
    <property type="entry name" value="Cullin_Nedd8"/>
    <property type="match status" value="1"/>
</dbReference>
<dbReference type="InterPro" id="IPR016159">
    <property type="entry name" value="Cullin_repeat-like_dom_sf"/>
</dbReference>
<evidence type="ECO:0000313" key="5">
    <source>
        <dbReference type="EMBL" id="WFD28325.1"/>
    </source>
</evidence>
<dbReference type="SMART" id="SM00182">
    <property type="entry name" value="CULLIN"/>
    <property type="match status" value="1"/>
</dbReference>
<organism evidence="5 6">
    <name type="scientific">Malassezia nana</name>
    <dbReference type="NCBI Taxonomy" id="180528"/>
    <lineage>
        <taxon>Eukaryota</taxon>
        <taxon>Fungi</taxon>
        <taxon>Dikarya</taxon>
        <taxon>Basidiomycota</taxon>
        <taxon>Ustilaginomycotina</taxon>
        <taxon>Malasseziomycetes</taxon>
        <taxon>Malasseziales</taxon>
        <taxon>Malasseziaceae</taxon>
        <taxon>Malassezia</taxon>
    </lineage>
</organism>
<dbReference type="SUPFAM" id="SSF46785">
    <property type="entry name" value="Winged helix' DNA-binding domain"/>
    <property type="match status" value="1"/>
</dbReference>
<name>A0AAF0EPL3_9BASI</name>
<dbReference type="InterPro" id="IPR036388">
    <property type="entry name" value="WH-like_DNA-bd_sf"/>
</dbReference>
<dbReference type="PROSITE" id="PS50069">
    <property type="entry name" value="CULLIN_2"/>
    <property type="match status" value="1"/>
</dbReference>
<dbReference type="Pfam" id="PF26557">
    <property type="entry name" value="Cullin_AB"/>
    <property type="match status" value="1"/>
</dbReference>
<protein>
    <recommendedName>
        <fullName evidence="4">Cullin family profile domain-containing protein</fullName>
    </recommendedName>
</protein>
<evidence type="ECO:0000256" key="1">
    <source>
        <dbReference type="ARBA" id="ARBA00006019"/>
    </source>
</evidence>
<proteinExistence type="inferred from homology"/>
<comment type="similarity">
    <text evidence="1 2 3">Belongs to the cullin family.</text>
</comment>
<dbReference type="InterPro" id="IPR019559">
    <property type="entry name" value="Cullin_neddylation_domain"/>
</dbReference>
<gene>
    <name evidence="5" type="ORF">MNAN1_003334</name>
</gene>
<keyword evidence="6" id="KW-1185">Reference proteome</keyword>
<evidence type="ECO:0000259" key="4">
    <source>
        <dbReference type="PROSITE" id="PS50069"/>
    </source>
</evidence>
<evidence type="ECO:0000256" key="2">
    <source>
        <dbReference type="PROSITE-ProRule" id="PRU00330"/>
    </source>
</evidence>
<dbReference type="Proteomes" id="UP001213623">
    <property type="component" value="Chromosome 6"/>
</dbReference>
<feature type="domain" description="Cullin family profile" evidence="4">
    <location>
        <begin position="302"/>
        <end position="522"/>
    </location>
</feature>
<dbReference type="InterPro" id="IPR036317">
    <property type="entry name" value="Cullin_homology_sf"/>
</dbReference>
<evidence type="ECO:0000256" key="3">
    <source>
        <dbReference type="RuleBase" id="RU003829"/>
    </source>
</evidence>